<evidence type="ECO:0000313" key="1">
    <source>
        <dbReference type="EMBL" id="TKY91188.1"/>
    </source>
</evidence>
<gene>
    <name evidence="1" type="ORF">C5S46_07140</name>
</gene>
<protein>
    <submittedName>
        <fullName evidence="1">Methanogenesis marker 17 protein</fullName>
    </submittedName>
</protein>
<name>A0AC61S8X8_9EURY</name>
<dbReference type="Proteomes" id="UP000315423">
    <property type="component" value="Unassembled WGS sequence"/>
</dbReference>
<comment type="caution">
    <text evidence="1">The sequence shown here is derived from an EMBL/GenBank/DDBJ whole genome shotgun (WGS) entry which is preliminary data.</text>
</comment>
<dbReference type="EMBL" id="QYBA01000244">
    <property type="protein sequence ID" value="TKY91188.1"/>
    <property type="molecule type" value="Genomic_DNA"/>
</dbReference>
<accession>A0AC61S8X8</accession>
<evidence type="ECO:0000313" key="2">
    <source>
        <dbReference type="Proteomes" id="UP000315423"/>
    </source>
</evidence>
<sequence length="202" mass="23524">MEEYEKIIVESDEETGADVYNRVIIDVLSDLALGRVLEKVRAYIDVKEPVFIFVALRRFGLPSIRLSDFAEVDMGDYGKNEVTINLLKESYIPQLLNKLWERYGKGNIDHSERSMIIVHTPDYFTEVDFLREMVIDEKIAQINDRIMDAMLRIIPEGFRVRYHQLTEEYILFVASEDPIKQEWKDKAFSIRNGLVKGGKDNA</sequence>
<reference evidence="1" key="1">
    <citation type="submission" date="2018-09" db="EMBL/GenBank/DDBJ databases">
        <title>A genomic encyclopedia of anaerobic methanotrophic archaea.</title>
        <authorList>
            <person name="Skennerton C.T."/>
            <person name="Chadwick G.L."/>
            <person name="Laso-Perez R."/>
            <person name="Leu A.O."/>
            <person name="Speth D.R."/>
            <person name="Yu H."/>
            <person name="Morgan-Lang C."/>
            <person name="Hatzenpichler R."/>
            <person name="Goudeau D."/>
            <person name="Malmstrom R."/>
            <person name="Woyke T."/>
            <person name="Hallam S."/>
            <person name="Tyson G.W."/>
            <person name="Wegener G."/>
            <person name="Boetius A."/>
            <person name="Orphan V.J."/>
        </authorList>
    </citation>
    <scope>NUCLEOTIDE SEQUENCE</scope>
    <source>
        <strain evidence="1">CONS3730D10UFb2</strain>
    </source>
</reference>
<proteinExistence type="predicted"/>
<organism evidence="1 2">
    <name type="scientific">Candidatus Methanomarinus sp</name>
    <dbReference type="NCBI Taxonomy" id="3386244"/>
    <lineage>
        <taxon>Archaea</taxon>
        <taxon>Methanobacteriati</taxon>
        <taxon>Methanobacteriota</taxon>
        <taxon>Stenosarchaea group</taxon>
        <taxon>Methanomicrobia</taxon>
        <taxon>Methanosarcinales</taxon>
        <taxon>ANME-2 cluster</taxon>
        <taxon>Candidatus Methanocomedenaceae</taxon>
        <taxon>Candidatus Methanomarinus</taxon>
    </lineage>
</organism>